<gene>
    <name evidence="6" type="ORF">BDD39_001358</name>
</gene>
<keyword evidence="7" id="KW-1185">Reference proteome</keyword>
<feature type="transmembrane region" description="Helical" evidence="5">
    <location>
        <begin position="46"/>
        <end position="62"/>
    </location>
</feature>
<protein>
    <submittedName>
        <fullName evidence="6">Methyltransferase</fullName>
    </submittedName>
</protein>
<evidence type="ECO:0000313" key="7">
    <source>
        <dbReference type="Proteomes" id="UP000532769"/>
    </source>
</evidence>
<evidence type="ECO:0000313" key="6">
    <source>
        <dbReference type="EMBL" id="NIK14848.1"/>
    </source>
</evidence>
<evidence type="ECO:0000256" key="3">
    <source>
        <dbReference type="ARBA" id="ARBA00022989"/>
    </source>
</evidence>
<feature type="transmembrane region" description="Helical" evidence="5">
    <location>
        <begin position="74"/>
        <end position="92"/>
    </location>
</feature>
<dbReference type="PANTHER" id="PTHR43847:SF1">
    <property type="entry name" value="BLL3993 PROTEIN"/>
    <property type="match status" value="1"/>
</dbReference>
<dbReference type="Pfam" id="PF04140">
    <property type="entry name" value="ICMT"/>
    <property type="match status" value="1"/>
</dbReference>
<keyword evidence="4 5" id="KW-0472">Membrane</keyword>
<dbReference type="EMBL" id="JAASRS010000001">
    <property type="protein sequence ID" value="NIK14848.1"/>
    <property type="molecule type" value="Genomic_DNA"/>
</dbReference>
<dbReference type="InterPro" id="IPR007269">
    <property type="entry name" value="ICMT_MeTrfase"/>
</dbReference>
<proteinExistence type="predicted"/>
<dbReference type="Gene3D" id="1.20.120.1630">
    <property type="match status" value="1"/>
</dbReference>
<name>A0A846MD74_9BACL</name>
<evidence type="ECO:0000256" key="2">
    <source>
        <dbReference type="ARBA" id="ARBA00022692"/>
    </source>
</evidence>
<organism evidence="6 7">
    <name type="scientific">Saccharococcus thermophilus</name>
    <dbReference type="NCBI Taxonomy" id="29396"/>
    <lineage>
        <taxon>Bacteria</taxon>
        <taxon>Bacillati</taxon>
        <taxon>Bacillota</taxon>
        <taxon>Bacilli</taxon>
        <taxon>Bacillales</taxon>
        <taxon>Anoxybacillaceae</taxon>
        <taxon>Saccharococcus</taxon>
    </lineage>
</organism>
<dbReference type="AlphaFoldDB" id="A0A846MD74"/>
<dbReference type="RefSeq" id="WP_208404345.1">
    <property type="nucleotide sequence ID" value="NZ_JAASRS010000001.1"/>
</dbReference>
<evidence type="ECO:0000256" key="5">
    <source>
        <dbReference type="SAM" id="Phobius"/>
    </source>
</evidence>
<dbReference type="GO" id="GO:0004671">
    <property type="term" value="F:protein C-terminal S-isoprenylcysteine carboxyl O-methyltransferase activity"/>
    <property type="evidence" value="ECO:0007669"/>
    <property type="project" value="InterPro"/>
</dbReference>
<dbReference type="GO" id="GO:0016020">
    <property type="term" value="C:membrane"/>
    <property type="evidence" value="ECO:0007669"/>
    <property type="project" value="UniProtKB-SubCell"/>
</dbReference>
<keyword evidence="3 5" id="KW-1133">Transmembrane helix</keyword>
<keyword evidence="6" id="KW-0489">Methyltransferase</keyword>
<dbReference type="PANTHER" id="PTHR43847">
    <property type="entry name" value="BLL3993 PROTEIN"/>
    <property type="match status" value="1"/>
</dbReference>
<reference evidence="6 7" key="1">
    <citation type="submission" date="2020-03" db="EMBL/GenBank/DDBJ databases">
        <title>Genomic Encyclopedia of Archaeal and Bacterial Type Strains, Phase II (KMG-II): from individual species to whole genera.</title>
        <authorList>
            <person name="Goeker M."/>
        </authorList>
    </citation>
    <scope>NUCLEOTIDE SEQUENCE [LARGE SCALE GENOMIC DNA]</scope>
    <source>
        <strain evidence="6 7">DSM 4749</strain>
    </source>
</reference>
<keyword evidence="6" id="KW-0808">Transferase</keyword>
<comment type="caution">
    <text evidence="6">The sequence shown here is derived from an EMBL/GenBank/DDBJ whole genome shotgun (WGS) entry which is preliminary data.</text>
</comment>
<comment type="subcellular location">
    <subcellularLocation>
        <location evidence="1">Membrane</location>
        <topology evidence="1">Multi-pass membrane protein</topology>
    </subcellularLocation>
</comment>
<dbReference type="InterPro" id="IPR052527">
    <property type="entry name" value="Metal_cation-efflux_comp"/>
</dbReference>
<accession>A0A846MD74</accession>
<dbReference type="GO" id="GO:0032259">
    <property type="term" value="P:methylation"/>
    <property type="evidence" value="ECO:0007669"/>
    <property type="project" value="UniProtKB-KW"/>
</dbReference>
<sequence>MGVTTIVFYLFLLWIVGMRIMELIIAKRNERIVKAMGAKEFGARHYPWIVAMHVLFLLSFTVESLWKGAEPSPWWPFLFILFVAVQGLRIWTISSLGRFWNTKILVLPNASVVAKGPYRWIRHPNYFIVAMEIWLIPFMFQAYWTALVFSIVNGILLSIRIAVEEEALRSLTNYGEQFAVRPRFFPLRPVK</sequence>
<feature type="transmembrane region" description="Helical" evidence="5">
    <location>
        <begin position="6"/>
        <end position="25"/>
    </location>
</feature>
<evidence type="ECO:0000256" key="4">
    <source>
        <dbReference type="ARBA" id="ARBA00023136"/>
    </source>
</evidence>
<dbReference type="Proteomes" id="UP000532769">
    <property type="component" value="Unassembled WGS sequence"/>
</dbReference>
<keyword evidence="2 5" id="KW-0812">Transmembrane</keyword>
<evidence type="ECO:0000256" key="1">
    <source>
        <dbReference type="ARBA" id="ARBA00004141"/>
    </source>
</evidence>